<accession>A0ACB5U891</accession>
<keyword evidence="2" id="KW-1185">Reference proteome</keyword>
<sequence>MKQIQKNELNEIKLINCIISESGINACKIQNDELWTISINIIAWREVNNTNTTDEINTKKIKIIEKVTYNNYIKISKLISIDKINSISIKLNNLNNNLNEFKGQLIDIHEYKEEEEEEEDTRDEKLNKFLQDYKEPIIINDEKLGCSFEYDKKIECYNSEIEWINNDNKIGITLNIPINEYNNFIEKIYKLIKDKFKWESKYQINIINNLLNLKNNDWIDEDDILDSDSENNGKNIKFRKINESEFLNRIKLTNISINFDLSIEFWFDDGNLFFGHIICSYGDLKKGCINSSEILG</sequence>
<evidence type="ECO:0000313" key="1">
    <source>
        <dbReference type="EMBL" id="GMF03802.1"/>
    </source>
</evidence>
<evidence type="ECO:0000313" key="2">
    <source>
        <dbReference type="Proteomes" id="UP001165101"/>
    </source>
</evidence>
<proteinExistence type="predicted"/>
<organism evidence="1 2">
    <name type="scientific">Candida boidinii</name>
    <name type="common">Yeast</name>
    <dbReference type="NCBI Taxonomy" id="5477"/>
    <lineage>
        <taxon>Eukaryota</taxon>
        <taxon>Fungi</taxon>
        <taxon>Dikarya</taxon>
        <taxon>Ascomycota</taxon>
        <taxon>Saccharomycotina</taxon>
        <taxon>Pichiomycetes</taxon>
        <taxon>Pichiales</taxon>
        <taxon>Pichiaceae</taxon>
        <taxon>Ogataea</taxon>
        <taxon>Ogataea/Candida clade</taxon>
    </lineage>
</organism>
<comment type="caution">
    <text evidence="1">The sequence shown here is derived from an EMBL/GenBank/DDBJ whole genome shotgun (WGS) entry which is preliminary data.</text>
</comment>
<dbReference type="Proteomes" id="UP001165101">
    <property type="component" value="Unassembled WGS sequence"/>
</dbReference>
<reference evidence="1" key="1">
    <citation type="submission" date="2023-04" db="EMBL/GenBank/DDBJ databases">
        <title>Candida boidinii NBRC 1967.</title>
        <authorList>
            <person name="Ichikawa N."/>
            <person name="Sato H."/>
            <person name="Tonouchi N."/>
        </authorList>
    </citation>
    <scope>NUCLEOTIDE SEQUENCE</scope>
    <source>
        <strain evidence="1">NBRC 1967</strain>
    </source>
</reference>
<name>A0ACB5U891_CANBO</name>
<dbReference type="EMBL" id="BSXV01006454">
    <property type="protein sequence ID" value="GMF03802.1"/>
    <property type="molecule type" value="Genomic_DNA"/>
</dbReference>
<gene>
    <name evidence="1" type="ORF">Cboi01_000637100</name>
</gene>
<protein>
    <submittedName>
        <fullName evidence="1">Unnamed protein product</fullName>
    </submittedName>
</protein>